<accession>A0ACD3AQC2</accession>
<evidence type="ECO:0000313" key="1">
    <source>
        <dbReference type="EMBL" id="TFK67514.1"/>
    </source>
</evidence>
<dbReference type="EMBL" id="ML208374">
    <property type="protein sequence ID" value="TFK67514.1"/>
    <property type="molecule type" value="Genomic_DNA"/>
</dbReference>
<evidence type="ECO:0000313" key="2">
    <source>
        <dbReference type="Proteomes" id="UP000308600"/>
    </source>
</evidence>
<gene>
    <name evidence="1" type="ORF">BDN72DRAFT_960960</name>
</gene>
<organism evidence="1 2">
    <name type="scientific">Pluteus cervinus</name>
    <dbReference type="NCBI Taxonomy" id="181527"/>
    <lineage>
        <taxon>Eukaryota</taxon>
        <taxon>Fungi</taxon>
        <taxon>Dikarya</taxon>
        <taxon>Basidiomycota</taxon>
        <taxon>Agaricomycotina</taxon>
        <taxon>Agaricomycetes</taxon>
        <taxon>Agaricomycetidae</taxon>
        <taxon>Agaricales</taxon>
        <taxon>Pluteineae</taxon>
        <taxon>Pluteaceae</taxon>
        <taxon>Pluteus</taxon>
    </lineage>
</organism>
<keyword evidence="2" id="KW-1185">Reference proteome</keyword>
<protein>
    <submittedName>
        <fullName evidence="1">Uncharacterized protein</fullName>
    </submittedName>
</protein>
<name>A0ACD3AQC2_9AGAR</name>
<dbReference type="Proteomes" id="UP000308600">
    <property type="component" value="Unassembled WGS sequence"/>
</dbReference>
<proteinExistence type="predicted"/>
<reference evidence="1 2" key="1">
    <citation type="journal article" date="2019" name="Nat. Ecol. Evol.">
        <title>Megaphylogeny resolves global patterns of mushroom evolution.</title>
        <authorList>
            <person name="Varga T."/>
            <person name="Krizsan K."/>
            <person name="Foldi C."/>
            <person name="Dima B."/>
            <person name="Sanchez-Garcia M."/>
            <person name="Sanchez-Ramirez S."/>
            <person name="Szollosi G.J."/>
            <person name="Szarkandi J.G."/>
            <person name="Papp V."/>
            <person name="Albert L."/>
            <person name="Andreopoulos W."/>
            <person name="Angelini C."/>
            <person name="Antonin V."/>
            <person name="Barry K.W."/>
            <person name="Bougher N.L."/>
            <person name="Buchanan P."/>
            <person name="Buyck B."/>
            <person name="Bense V."/>
            <person name="Catcheside P."/>
            <person name="Chovatia M."/>
            <person name="Cooper J."/>
            <person name="Damon W."/>
            <person name="Desjardin D."/>
            <person name="Finy P."/>
            <person name="Geml J."/>
            <person name="Haridas S."/>
            <person name="Hughes K."/>
            <person name="Justo A."/>
            <person name="Karasinski D."/>
            <person name="Kautmanova I."/>
            <person name="Kiss B."/>
            <person name="Kocsube S."/>
            <person name="Kotiranta H."/>
            <person name="LaButti K.M."/>
            <person name="Lechner B.E."/>
            <person name="Liimatainen K."/>
            <person name="Lipzen A."/>
            <person name="Lukacs Z."/>
            <person name="Mihaltcheva S."/>
            <person name="Morgado L.N."/>
            <person name="Niskanen T."/>
            <person name="Noordeloos M.E."/>
            <person name="Ohm R.A."/>
            <person name="Ortiz-Santana B."/>
            <person name="Ovrebo C."/>
            <person name="Racz N."/>
            <person name="Riley R."/>
            <person name="Savchenko A."/>
            <person name="Shiryaev A."/>
            <person name="Soop K."/>
            <person name="Spirin V."/>
            <person name="Szebenyi C."/>
            <person name="Tomsovsky M."/>
            <person name="Tulloss R.E."/>
            <person name="Uehling J."/>
            <person name="Grigoriev I.V."/>
            <person name="Vagvolgyi C."/>
            <person name="Papp T."/>
            <person name="Martin F.M."/>
            <person name="Miettinen O."/>
            <person name="Hibbett D.S."/>
            <person name="Nagy L.G."/>
        </authorList>
    </citation>
    <scope>NUCLEOTIDE SEQUENCE [LARGE SCALE GENOMIC DNA]</scope>
    <source>
        <strain evidence="1 2">NL-1719</strain>
    </source>
</reference>
<sequence>MPRLPPSPKLSPTPPPPPTLPSPVLLSLSLKPFLYIPNELCLLKSVTFALPPPTDASTTLPTPVAQPPRPPHRLSVPTPYNPSREYSEAVKEVWALAKAYKTESERIVNEHDKDERLSEDVKEYVDGVVMNVPSGECDTNLAKYNIFMRSLEYERKRELAAYLDDPAVKEDLLNIVERVQEENRVQEEDSKQNEDEERLEDNGPERAEKNTRVTDHNGADESAALSLLALHDQGPLGQEEKVDDSKPEKAEKNRRVIEHNDDDRGAAHLLLGFHYQRAPGQDIPAISSSTAPGPEEGPKEAIEKKQPKKSRERAPKEKPVTLVEENTRPVRRGRSATAKAVVEKESAATAVAEESAPTPTDEKEVTTETEPRKPLSAIDNAQVDNESQAGTSSEKAPATKATAKSRGGKRKRGDEQEEKGEELGKDKKPTRPRKKRTT</sequence>